<organism evidence="2 3">
    <name type="scientific">Thalassovita mediterranea</name>
    <dbReference type="NCBI Taxonomy" id="340021"/>
    <lineage>
        <taxon>Bacteria</taxon>
        <taxon>Pseudomonadati</taxon>
        <taxon>Pseudomonadota</taxon>
        <taxon>Alphaproteobacteria</taxon>
        <taxon>Rhodobacterales</taxon>
        <taxon>Roseobacteraceae</taxon>
        <taxon>Thalassovita</taxon>
    </lineage>
</organism>
<dbReference type="Gene3D" id="3.40.50.1820">
    <property type="entry name" value="alpha/beta hydrolase"/>
    <property type="match status" value="1"/>
</dbReference>
<evidence type="ECO:0000313" key="3">
    <source>
        <dbReference type="Proteomes" id="UP000051681"/>
    </source>
</evidence>
<dbReference type="Proteomes" id="UP000051681">
    <property type="component" value="Unassembled WGS sequence"/>
</dbReference>
<dbReference type="RefSeq" id="WP_076399925.1">
    <property type="nucleotide sequence ID" value="NZ_CYSF01000006.1"/>
</dbReference>
<feature type="domain" description="AB hydrolase-1" evidence="1">
    <location>
        <begin position="5"/>
        <end position="240"/>
    </location>
</feature>
<dbReference type="InterPro" id="IPR000073">
    <property type="entry name" value="AB_hydrolase_1"/>
</dbReference>
<dbReference type="PANTHER" id="PTHR43194">
    <property type="entry name" value="HYDROLASE ALPHA/BETA FOLD FAMILY"/>
    <property type="match status" value="1"/>
</dbReference>
<dbReference type="InterPro" id="IPR050228">
    <property type="entry name" value="Carboxylesterase_BioH"/>
</dbReference>
<sequence length="264" mass="28483">MTTPVLFLHGWAMRGDLFADVARRLGPDFDCHMPDMPGHGAAADQAGGLEACADVAAAWIDRLDRPIVVGWSMGAAIAWRLIERIGSSGMRGLVTIDMSPRMLPDQGWTQGLIARDAEAIHATAARIVPGWSRMASSIVNSMFADVSDPVPTREEITLFLRAQDPANLRPVWEELVEADARDVVRKIDVPYLVCAGGQSGLYPRTTAQWLVDAAPDATLALIEQAGHSPHLEQPEAFCDAIRRFVAAKGLASSQTQPAQKAPTP</sequence>
<dbReference type="PANTHER" id="PTHR43194:SF5">
    <property type="entry name" value="PIMELOYL-[ACYL-CARRIER PROTEIN] METHYL ESTER ESTERASE"/>
    <property type="match status" value="1"/>
</dbReference>
<proteinExistence type="predicted"/>
<dbReference type="OrthoDB" id="9779853at2"/>
<dbReference type="Pfam" id="PF12697">
    <property type="entry name" value="Abhydrolase_6"/>
    <property type="match status" value="1"/>
</dbReference>
<dbReference type="EMBL" id="CYSF01000006">
    <property type="protein sequence ID" value="CUH84112.1"/>
    <property type="molecule type" value="Genomic_DNA"/>
</dbReference>
<evidence type="ECO:0000313" key="2">
    <source>
        <dbReference type="EMBL" id="CUH84112.1"/>
    </source>
</evidence>
<name>A0A0P1GP32_9RHOB</name>
<dbReference type="SUPFAM" id="SSF53474">
    <property type="entry name" value="alpha/beta-Hydrolases"/>
    <property type="match status" value="1"/>
</dbReference>
<dbReference type="EC" id="3.-.-.-" evidence="2"/>
<keyword evidence="3" id="KW-1185">Reference proteome</keyword>
<evidence type="ECO:0000259" key="1">
    <source>
        <dbReference type="Pfam" id="PF12697"/>
    </source>
</evidence>
<reference evidence="2 3" key="1">
    <citation type="submission" date="2015-09" db="EMBL/GenBank/DDBJ databases">
        <authorList>
            <consortium name="Swine Surveillance"/>
        </authorList>
    </citation>
    <scope>NUCLEOTIDE SEQUENCE [LARGE SCALE GENOMIC DNA]</scope>
    <source>
        <strain evidence="2 3">CECT 8383</strain>
    </source>
</reference>
<protein>
    <submittedName>
        <fullName evidence="2">AB hydrolase superfamily protein YdjP</fullName>
        <ecNumber evidence="2">3.-.-.-</ecNumber>
    </submittedName>
</protein>
<dbReference type="STRING" id="340021.TM5383_01317"/>
<dbReference type="GO" id="GO:0016787">
    <property type="term" value="F:hydrolase activity"/>
    <property type="evidence" value="ECO:0007669"/>
    <property type="project" value="UniProtKB-KW"/>
</dbReference>
<accession>A0A0P1GP32</accession>
<dbReference type="InterPro" id="IPR029058">
    <property type="entry name" value="AB_hydrolase_fold"/>
</dbReference>
<keyword evidence="2" id="KW-0378">Hydrolase</keyword>
<gene>
    <name evidence="2" type="primary">ydjP</name>
    <name evidence="2" type="ORF">TM5383_01317</name>
</gene>
<dbReference type="AlphaFoldDB" id="A0A0P1GP32"/>